<feature type="region of interest" description="Disordered" evidence="1">
    <location>
        <begin position="325"/>
        <end position="348"/>
    </location>
</feature>
<gene>
    <name evidence="2" type="ORF">CALCODRAFT_484862</name>
</gene>
<protein>
    <submittedName>
        <fullName evidence="2">Uncharacterized protein</fullName>
    </submittedName>
</protein>
<keyword evidence="3" id="KW-1185">Reference proteome</keyword>
<feature type="compositionally biased region" description="Gly residues" evidence="1">
    <location>
        <begin position="214"/>
        <end position="224"/>
    </location>
</feature>
<organism evidence="2 3">
    <name type="scientific">Calocera cornea HHB12733</name>
    <dbReference type="NCBI Taxonomy" id="1353952"/>
    <lineage>
        <taxon>Eukaryota</taxon>
        <taxon>Fungi</taxon>
        <taxon>Dikarya</taxon>
        <taxon>Basidiomycota</taxon>
        <taxon>Agaricomycotina</taxon>
        <taxon>Dacrymycetes</taxon>
        <taxon>Dacrymycetales</taxon>
        <taxon>Dacrymycetaceae</taxon>
        <taxon>Calocera</taxon>
    </lineage>
</organism>
<dbReference type="AlphaFoldDB" id="A0A165EQ33"/>
<feature type="region of interest" description="Disordered" evidence="1">
    <location>
        <begin position="360"/>
        <end position="439"/>
    </location>
</feature>
<reference evidence="2 3" key="1">
    <citation type="journal article" date="2016" name="Mol. Biol. Evol.">
        <title>Comparative Genomics of Early-Diverging Mushroom-Forming Fungi Provides Insights into the Origins of Lignocellulose Decay Capabilities.</title>
        <authorList>
            <person name="Nagy L.G."/>
            <person name="Riley R."/>
            <person name="Tritt A."/>
            <person name="Adam C."/>
            <person name="Daum C."/>
            <person name="Floudas D."/>
            <person name="Sun H."/>
            <person name="Yadav J.S."/>
            <person name="Pangilinan J."/>
            <person name="Larsson K.H."/>
            <person name="Matsuura K."/>
            <person name="Barry K."/>
            <person name="Labutti K."/>
            <person name="Kuo R."/>
            <person name="Ohm R.A."/>
            <person name="Bhattacharya S.S."/>
            <person name="Shirouzu T."/>
            <person name="Yoshinaga Y."/>
            <person name="Martin F.M."/>
            <person name="Grigoriev I.V."/>
            <person name="Hibbett D.S."/>
        </authorList>
    </citation>
    <scope>NUCLEOTIDE SEQUENCE [LARGE SCALE GENOMIC DNA]</scope>
    <source>
        <strain evidence="2 3">HHB12733</strain>
    </source>
</reference>
<feature type="compositionally biased region" description="Basic and acidic residues" evidence="1">
    <location>
        <begin position="415"/>
        <end position="439"/>
    </location>
</feature>
<feature type="region of interest" description="Disordered" evidence="1">
    <location>
        <begin position="173"/>
        <end position="226"/>
    </location>
</feature>
<accession>A0A165EQ33</accession>
<dbReference type="InParanoid" id="A0A165EQ33"/>
<proteinExistence type="predicted"/>
<dbReference type="EMBL" id="KV423997">
    <property type="protein sequence ID" value="KZT55307.1"/>
    <property type="molecule type" value="Genomic_DNA"/>
</dbReference>
<evidence type="ECO:0000256" key="1">
    <source>
        <dbReference type="SAM" id="MobiDB-lite"/>
    </source>
</evidence>
<dbReference type="OrthoDB" id="3060725at2759"/>
<dbReference type="Proteomes" id="UP000076842">
    <property type="component" value="Unassembled WGS sequence"/>
</dbReference>
<evidence type="ECO:0000313" key="3">
    <source>
        <dbReference type="Proteomes" id="UP000076842"/>
    </source>
</evidence>
<evidence type="ECO:0000313" key="2">
    <source>
        <dbReference type="EMBL" id="KZT55307.1"/>
    </source>
</evidence>
<sequence length="439" mass="47927">MASAYFQTRNERGVYTKLMTALEVDPSHSLVDPDSMKGVILWKHQNTESIDWCEHSESTGNLVAKQFVLAGEVGPPEEGTVWGARGRITDRTSVKNRVAIHVPSAAPEDLINMFHDQEYNLSQQIIAGEGGMKKAEAAMARSRDRKGYLNTWLEPSAHVIYLTTESLYTKHIGETRGDRRGGAGGSAELAAFTNLTPSNRKKRRGRTASDESSGGEGDGTGAGVGATQPEVVEDIYAAHGEGLDATYSLNVLPDHSGEQFQQVLARVKQQPFYRMDGTLVKPWEHATVFRQGTLVLAVVTLTRWVIGGNTTYQLQLVSLREVDGSPYPEPGGRTSPTPGAIRSAQSTPMRIQRGTEIDLSRLLDGPGSPTPTARLLRHDDKGKNIAESNEVDMTDESGGQGGVTLLFPGSTLPDPKVEKELEKDRKKGTKEQERKKARH</sequence>
<name>A0A165EQ33_9BASI</name>